<feature type="repeat" description="TPR" evidence="3">
    <location>
        <begin position="383"/>
        <end position="416"/>
    </location>
</feature>
<dbReference type="Proteomes" id="UP000594220">
    <property type="component" value="Unplaced"/>
</dbReference>
<dbReference type="InterPro" id="IPR011990">
    <property type="entry name" value="TPR-like_helical_dom_sf"/>
</dbReference>
<proteinExistence type="predicted"/>
<evidence type="ECO:0000313" key="5">
    <source>
        <dbReference type="Proteomes" id="UP000594220"/>
    </source>
</evidence>
<name>A0A7M4E7J1_CROPO</name>
<accession>A0A7M4E7J1</accession>
<dbReference type="Gene3D" id="1.25.40.10">
    <property type="entry name" value="Tetratricopeptide repeat domain"/>
    <property type="match status" value="8"/>
</dbReference>
<dbReference type="InterPro" id="IPR019734">
    <property type="entry name" value="TPR_rpt"/>
</dbReference>
<evidence type="ECO:0000256" key="3">
    <source>
        <dbReference type="PROSITE-ProRule" id="PRU00339"/>
    </source>
</evidence>
<feature type="repeat" description="TPR" evidence="3">
    <location>
        <begin position="561"/>
        <end position="594"/>
    </location>
</feature>
<dbReference type="PANTHER" id="PTHR15704">
    <property type="entry name" value="SUPERKILLER 3 PROTEIN-RELATED"/>
    <property type="match status" value="1"/>
</dbReference>
<protein>
    <submittedName>
        <fullName evidence="4">SKI3 subunit of superkiller complex</fullName>
    </submittedName>
</protein>
<keyword evidence="2 3" id="KW-0802">TPR repeat</keyword>
<dbReference type="SUPFAM" id="SSF48452">
    <property type="entry name" value="TPR-like"/>
    <property type="match status" value="7"/>
</dbReference>
<dbReference type="PROSITE" id="PS50005">
    <property type="entry name" value="TPR"/>
    <property type="match status" value="6"/>
</dbReference>
<evidence type="ECO:0000313" key="4">
    <source>
        <dbReference type="Ensembl" id="ENSCPRP00005005275.1"/>
    </source>
</evidence>
<dbReference type="Pfam" id="PF14559">
    <property type="entry name" value="TPR_19"/>
    <property type="match status" value="1"/>
</dbReference>
<reference evidence="4" key="2">
    <citation type="submission" date="2025-09" db="UniProtKB">
        <authorList>
            <consortium name="Ensembl"/>
        </authorList>
    </citation>
    <scope>IDENTIFICATION</scope>
</reference>
<dbReference type="FunFam" id="1.25.40.10:FF:000546">
    <property type="entry name" value="Tetratricopeptide repeat domain 37"/>
    <property type="match status" value="1"/>
</dbReference>
<dbReference type="GO" id="GO:0055087">
    <property type="term" value="C:Ski complex"/>
    <property type="evidence" value="ECO:0007669"/>
    <property type="project" value="InterPro"/>
</dbReference>
<keyword evidence="1" id="KW-0677">Repeat</keyword>
<dbReference type="Pfam" id="PF13181">
    <property type="entry name" value="TPR_8"/>
    <property type="match status" value="1"/>
</dbReference>
<dbReference type="FunFam" id="1.25.40.10:FF:000585">
    <property type="entry name" value="Tetratricopeptide repeat domain 37"/>
    <property type="match status" value="1"/>
</dbReference>
<feature type="repeat" description="TPR" evidence="3">
    <location>
        <begin position="1014"/>
        <end position="1047"/>
    </location>
</feature>
<feature type="repeat" description="TPR" evidence="3">
    <location>
        <begin position="824"/>
        <end position="857"/>
    </location>
</feature>
<dbReference type="Ensembl" id="ENSCPRT00005006181.1">
    <property type="protein sequence ID" value="ENSCPRP00005005275.1"/>
    <property type="gene ID" value="ENSCPRG00005003135.1"/>
</dbReference>
<sequence>MSNKEVKTALKSAREAIRNKEYKEALKHCKAVLKQEKNNYNAWVFIGLAAAELEQPDQAQGAYRKATELEPGQLLAWQGLANLYEKSNQTDAKGDLASVYQKLLELYESDKQKWCEVCKKLVELYHQEKKHLEAARTWHKLVKIKQEEGADNAELHQLWKRMIQLLADSTQNQDNETQQLLLTAFEHAVNSADMIPSEDHQILYRDFIQCLSKFPHETARLKKACDDMMVLYPTLSYPLEVLCLHFIQSGTVTEEALHFCCRLMEMDASSGPGFIGLGIKSLQEKKYEEAAKHLSEGLQKTSQCPAAWYYLAEAQMKMQKYKEAVFSCNHVNIYYFVLCWLLVNTHQHVGDPLLLALKGRAYVNKGLIDQVAQQIMSSHPHVAEAHALEGLIHYTQKNYQQAEKSFQSAIEREAEVAEYHHYLGLTYWSMGEETRKDKTKALSQFLKAAKLDSYMGSVFCYLGHYYRDVAGDKNRARGCYKKAFELNQSDGEAGSAAVDLSMELGDTETAIAVLTSVTEKASAGAAKWAWIRRGLYYLRANQHSQAVADLQAALRADPKDSNCWESLGEAYLSRGGYTTALKSFTKASELNPESVYSIYQAAVIDQLLGRYKEAIAEYQKILKKSKEYVSALKGLGECYLMVARAALADYLDDKALDCIEQSLEYFTQAAKCRPDISCLWKLLGDACTSVHVISTSKVNVKVLGYLIGQKTDRQTLKKSELLILGGRCYGRALKLMSLPNIWCDLGINYYHQAQHLTAMGSDTNEISELLEKSVQCLKKAVRLDSKNYLYWNALGVVASCSAIGNYALAQHCFIKSVQAEQINVVAWTNLGVLYLVNGHIEQAHEAFKVAQSLEPSYLLCWIGQAFIAESVGSYDTMDLFRHTTELSMHTEGAKGYAHWVCSTLQDKSNRNSELYQYNIIQMHAIPAAQVVLSKYTERIQDDASAFTMLGYLNEYLQLNKQATGAYERAVSLLKNSKDKEKWNIAMRNYGRSLCGIGQYDKAIQAYMSTCLSEFDDLVGIALAYFRKGLLQESIKAYEKALSIAESEHDKADILTALAIIEYKQNNVDAAKTLLFKCSILKEPSTESLQALCALGLAKQDATLATAALKELLKHVKGKDHLYERCLIISAVYALQGRNVGVQRQASKAIHTNPDNSALWSLLSRLVPLHTPQNAKVNCFFSSLHMVRTTPNGMPVFLQNVPRYFSDDPAAWAVLMAACHAENTVVCLNNTQLRRTDLETMLVATVSAKIAGNNFPANYIQALEDWSLCQAITGLKEMGRLTEAEALCTKVNCPEQPALFLLLRQIQCRQLLQSHKELPDTVLEELRKTVMTSGSSVAAWHWLAKVYESQRMMVAAEMCYRKSLQLASQQGNWHGKLSSLLRLAMLALEICMANVSNDHWPSLVQEATTEALKLSFCPLAVLLRALLQYSRKMGARETRRMLEKVVYQPGYPETIVSVARWYLLKHLYAKDDYELIDVLIANAKANGDTRALELDKKLSAHS</sequence>
<gene>
    <name evidence="4" type="primary">SKIC3</name>
</gene>
<reference evidence="4" key="1">
    <citation type="submission" date="2025-08" db="UniProtKB">
        <authorList>
            <consortium name="Ensembl"/>
        </authorList>
    </citation>
    <scope>IDENTIFICATION</scope>
</reference>
<dbReference type="InterPro" id="IPR039226">
    <property type="entry name" value="Ski3/TTC37"/>
</dbReference>
<dbReference type="GeneTree" id="ENSGT00390000016407"/>
<dbReference type="Pfam" id="PF13432">
    <property type="entry name" value="TPR_16"/>
    <property type="match status" value="3"/>
</dbReference>
<evidence type="ECO:0000256" key="2">
    <source>
        <dbReference type="ARBA" id="ARBA00022803"/>
    </source>
</evidence>
<keyword evidence="5" id="KW-1185">Reference proteome</keyword>
<feature type="repeat" description="TPR" evidence="3">
    <location>
        <begin position="527"/>
        <end position="560"/>
    </location>
</feature>
<dbReference type="GO" id="GO:0006401">
    <property type="term" value="P:RNA catabolic process"/>
    <property type="evidence" value="ECO:0007669"/>
    <property type="project" value="InterPro"/>
</dbReference>
<evidence type="ECO:0000256" key="1">
    <source>
        <dbReference type="ARBA" id="ARBA00022737"/>
    </source>
</evidence>
<dbReference type="PANTHER" id="PTHR15704:SF7">
    <property type="entry name" value="SUPERKILLER COMPLEX PROTEIN 3"/>
    <property type="match status" value="1"/>
</dbReference>
<organism evidence="4 5">
    <name type="scientific">Crocodylus porosus</name>
    <name type="common">Saltwater crocodile</name>
    <name type="synonym">Estuarine crocodile</name>
    <dbReference type="NCBI Taxonomy" id="8502"/>
    <lineage>
        <taxon>Eukaryota</taxon>
        <taxon>Metazoa</taxon>
        <taxon>Chordata</taxon>
        <taxon>Craniata</taxon>
        <taxon>Vertebrata</taxon>
        <taxon>Euteleostomi</taxon>
        <taxon>Archelosauria</taxon>
        <taxon>Archosauria</taxon>
        <taxon>Crocodylia</taxon>
        <taxon>Longirostres</taxon>
        <taxon>Crocodylidae</taxon>
        <taxon>Crocodylus</taxon>
    </lineage>
</organism>
<feature type="repeat" description="TPR" evidence="3">
    <location>
        <begin position="40"/>
        <end position="73"/>
    </location>
</feature>
<dbReference type="SMART" id="SM00028">
    <property type="entry name" value="TPR"/>
    <property type="match status" value="17"/>
</dbReference>